<evidence type="ECO:0000313" key="3">
    <source>
        <dbReference type="EMBL" id="OJJ77373.1"/>
    </source>
</evidence>
<reference evidence="4" key="1">
    <citation type="journal article" date="2017" name="Genome Biol.">
        <title>Comparative genomics reveals high biological diversity and specific adaptations in the industrially and medically important fungal genus Aspergillus.</title>
        <authorList>
            <person name="de Vries R.P."/>
            <person name="Riley R."/>
            <person name="Wiebenga A."/>
            <person name="Aguilar-Osorio G."/>
            <person name="Amillis S."/>
            <person name="Uchima C.A."/>
            <person name="Anderluh G."/>
            <person name="Asadollahi M."/>
            <person name="Askin M."/>
            <person name="Barry K."/>
            <person name="Battaglia E."/>
            <person name="Bayram O."/>
            <person name="Benocci T."/>
            <person name="Braus-Stromeyer S.A."/>
            <person name="Caldana C."/>
            <person name="Canovas D."/>
            <person name="Cerqueira G.C."/>
            <person name="Chen F."/>
            <person name="Chen W."/>
            <person name="Choi C."/>
            <person name="Clum A."/>
            <person name="Dos Santos R.A."/>
            <person name="Damasio A.R."/>
            <person name="Diallinas G."/>
            <person name="Emri T."/>
            <person name="Fekete E."/>
            <person name="Flipphi M."/>
            <person name="Freyberg S."/>
            <person name="Gallo A."/>
            <person name="Gournas C."/>
            <person name="Habgood R."/>
            <person name="Hainaut M."/>
            <person name="Harispe M.L."/>
            <person name="Henrissat B."/>
            <person name="Hilden K.S."/>
            <person name="Hope R."/>
            <person name="Hossain A."/>
            <person name="Karabika E."/>
            <person name="Karaffa L."/>
            <person name="Karanyi Z."/>
            <person name="Krasevec N."/>
            <person name="Kuo A."/>
            <person name="Kusch H."/>
            <person name="LaButti K."/>
            <person name="Lagendijk E.L."/>
            <person name="Lapidus A."/>
            <person name="Levasseur A."/>
            <person name="Lindquist E."/>
            <person name="Lipzen A."/>
            <person name="Logrieco A.F."/>
            <person name="MacCabe A."/>
            <person name="Maekelae M.R."/>
            <person name="Malavazi I."/>
            <person name="Melin P."/>
            <person name="Meyer V."/>
            <person name="Mielnichuk N."/>
            <person name="Miskei M."/>
            <person name="Molnar A.P."/>
            <person name="Mule G."/>
            <person name="Ngan C.Y."/>
            <person name="Orejas M."/>
            <person name="Orosz E."/>
            <person name="Ouedraogo J.P."/>
            <person name="Overkamp K.M."/>
            <person name="Park H.-S."/>
            <person name="Perrone G."/>
            <person name="Piumi F."/>
            <person name="Punt P.J."/>
            <person name="Ram A.F."/>
            <person name="Ramon A."/>
            <person name="Rauscher S."/>
            <person name="Record E."/>
            <person name="Riano-Pachon D.M."/>
            <person name="Robert V."/>
            <person name="Roehrig J."/>
            <person name="Ruller R."/>
            <person name="Salamov A."/>
            <person name="Salih N.S."/>
            <person name="Samson R.A."/>
            <person name="Sandor E."/>
            <person name="Sanguinetti M."/>
            <person name="Schuetze T."/>
            <person name="Sepcic K."/>
            <person name="Shelest E."/>
            <person name="Sherlock G."/>
            <person name="Sophianopoulou V."/>
            <person name="Squina F.M."/>
            <person name="Sun H."/>
            <person name="Susca A."/>
            <person name="Todd R.B."/>
            <person name="Tsang A."/>
            <person name="Unkles S.E."/>
            <person name="van de Wiele N."/>
            <person name="van Rossen-Uffink D."/>
            <person name="Oliveira J.V."/>
            <person name="Vesth T.C."/>
            <person name="Visser J."/>
            <person name="Yu J.-H."/>
            <person name="Zhou M."/>
            <person name="Andersen M.R."/>
            <person name="Archer D.B."/>
            <person name="Baker S.E."/>
            <person name="Benoit I."/>
            <person name="Brakhage A.A."/>
            <person name="Braus G.H."/>
            <person name="Fischer R."/>
            <person name="Frisvad J.C."/>
            <person name="Goldman G.H."/>
            <person name="Houbraken J."/>
            <person name="Oakley B."/>
            <person name="Pocsi I."/>
            <person name="Scazzocchio C."/>
            <person name="Seiboth B."/>
            <person name="vanKuyk P.A."/>
            <person name="Wortman J."/>
            <person name="Dyer P.S."/>
            <person name="Grigoriev I.V."/>
        </authorList>
    </citation>
    <scope>NUCLEOTIDE SEQUENCE [LARGE SCALE GENOMIC DNA]</scope>
    <source>
        <strain evidence="4">CBS 101740 / IMI 381727 / IBT 21946</strain>
    </source>
</reference>
<evidence type="ECO:0000256" key="1">
    <source>
        <dbReference type="SAM" id="MobiDB-lite"/>
    </source>
</evidence>
<dbReference type="Pfam" id="PF07000">
    <property type="entry name" value="DUF1308"/>
    <property type="match status" value="1"/>
</dbReference>
<dbReference type="OrthoDB" id="441890at2759"/>
<keyword evidence="4" id="KW-1185">Reference proteome</keyword>
<dbReference type="PANTHER" id="PTHR13379:SF0">
    <property type="entry name" value="UPF0415 PROTEIN C7ORF25"/>
    <property type="match status" value="1"/>
</dbReference>
<feature type="compositionally biased region" description="Basic and acidic residues" evidence="1">
    <location>
        <begin position="211"/>
        <end position="220"/>
    </location>
</feature>
<proteinExistence type="predicted"/>
<dbReference type="InterPro" id="IPR010733">
    <property type="entry name" value="DUF1308"/>
</dbReference>
<dbReference type="AlphaFoldDB" id="A0A1L9V093"/>
<accession>A0A1L9V093</accession>
<dbReference type="RefSeq" id="XP_067484620.1">
    <property type="nucleotide sequence ID" value="XM_067616746.1"/>
</dbReference>
<gene>
    <name evidence="3" type="ORF">ASPBRDRAFT_113522</name>
</gene>
<name>A0A1L9V093_ASPBC</name>
<dbReference type="EMBL" id="KV878679">
    <property type="protein sequence ID" value="OJJ77373.1"/>
    <property type="molecule type" value="Genomic_DNA"/>
</dbReference>
<dbReference type="OMA" id="VCDTARS"/>
<dbReference type="Proteomes" id="UP000184499">
    <property type="component" value="Unassembled WGS sequence"/>
</dbReference>
<feature type="domain" description="DUF1308" evidence="2">
    <location>
        <begin position="316"/>
        <end position="402"/>
    </location>
</feature>
<evidence type="ECO:0000313" key="4">
    <source>
        <dbReference type="Proteomes" id="UP000184499"/>
    </source>
</evidence>
<dbReference type="VEuPathDB" id="FungiDB:ASPBRDRAFT_113522"/>
<dbReference type="GeneID" id="93569234"/>
<sequence length="526" mass="58677">MAHPGNRTDDHISSTEISPFQTGRELSTSLLARCRSLLSEISDFQSLLVETQRNPQVVEVRSLKSNVLSELRTLEKLDARVQKLVDAGKGDGDNADEDRSADDETAARRLVHTLKSSNLPFYEAVWAIAKNTCRGLVAFGKRFYWGDDGGGGGGASGKKSGMDKKKSVFVDIIADDGEEWVKVSTVAESRLLFEMAEKGWEAGSESEEEGEARTVLRNHDDEEDDEDEDEIELVKLAKDLRCAADATRVRYRHPRLRFVAPRIHEGSCAEIDDLVKIIRGYGIEVVCGEKAYAVTSAQEGLSHLLPKPFKHFTSTINVDCTLMLAAVSDLSHYKHITQSPQHHKAINRQIAVEHERPLLPTELWPAMDAHELLCVEEAATRMKEIVNIIGTDTERLRMEILLGQAPFDTYSREDLIKKFQELSDYEIPAHWKLPVKTVEAKSVIASAKLPPVYQKVAENLSDINYSVFLYGWAAGLATISSNRTVVKEIESIIEKHRDGDDGLEGPLIWVCDTARSLIGKEKGRKN</sequence>
<feature type="region of interest" description="Disordered" evidence="1">
    <location>
        <begin position="201"/>
        <end position="228"/>
    </location>
</feature>
<evidence type="ECO:0000259" key="2">
    <source>
        <dbReference type="Pfam" id="PF07000"/>
    </source>
</evidence>
<organism evidence="3 4">
    <name type="scientific">Aspergillus brasiliensis (strain CBS 101740 / IMI 381727 / IBT 21946)</name>
    <dbReference type="NCBI Taxonomy" id="767769"/>
    <lineage>
        <taxon>Eukaryota</taxon>
        <taxon>Fungi</taxon>
        <taxon>Dikarya</taxon>
        <taxon>Ascomycota</taxon>
        <taxon>Pezizomycotina</taxon>
        <taxon>Eurotiomycetes</taxon>
        <taxon>Eurotiomycetidae</taxon>
        <taxon>Eurotiales</taxon>
        <taxon>Aspergillaceae</taxon>
        <taxon>Aspergillus</taxon>
        <taxon>Aspergillus subgen. Circumdati</taxon>
    </lineage>
</organism>
<protein>
    <recommendedName>
        <fullName evidence="2">DUF1308 domain-containing protein</fullName>
    </recommendedName>
</protein>
<dbReference type="PANTHER" id="PTHR13379">
    <property type="entry name" value="UNCHARACTERIZED DUF1308"/>
    <property type="match status" value="1"/>
</dbReference>